<dbReference type="InterPro" id="IPR003188">
    <property type="entry name" value="PTS_IIA_lac/cel"/>
</dbReference>
<dbReference type="Pfam" id="PF02255">
    <property type="entry name" value="PTS_IIA"/>
    <property type="match status" value="1"/>
</dbReference>
<dbReference type="PANTHER" id="PTHR34382:SF7">
    <property type="entry name" value="PTS SYSTEM N,N'-DIACETYLCHITOBIOSE-SPECIFIC EIIA COMPONENT"/>
    <property type="match status" value="1"/>
</dbReference>
<dbReference type="GO" id="GO:0046872">
    <property type="term" value="F:metal ion binding"/>
    <property type="evidence" value="ECO:0007669"/>
    <property type="project" value="UniProtKB-KW"/>
</dbReference>
<keyword evidence="9" id="KW-1185">Reference proteome</keyword>
<evidence type="ECO:0000256" key="6">
    <source>
        <dbReference type="PIRSR" id="PIRSR000699-2"/>
    </source>
</evidence>
<dbReference type="GO" id="GO:0009401">
    <property type="term" value="P:phosphoenolpyruvate-dependent sugar phosphotransferase system"/>
    <property type="evidence" value="ECO:0007669"/>
    <property type="project" value="UniProtKB-KW"/>
</dbReference>
<evidence type="ECO:0000256" key="1">
    <source>
        <dbReference type="ARBA" id="ARBA00022448"/>
    </source>
</evidence>
<keyword evidence="6" id="KW-0460">Magnesium</keyword>
<accession>A0A6G8API4</accession>
<name>A0A6G8API4_9ENTE</name>
<organism evidence="8 9">
    <name type="scientific">Vagococcus coleopterorum</name>
    <dbReference type="NCBI Taxonomy" id="2714946"/>
    <lineage>
        <taxon>Bacteria</taxon>
        <taxon>Bacillati</taxon>
        <taxon>Bacillota</taxon>
        <taxon>Bacilli</taxon>
        <taxon>Lactobacillales</taxon>
        <taxon>Enterococcaceae</taxon>
        <taxon>Vagococcus</taxon>
    </lineage>
</organism>
<dbReference type="Proteomes" id="UP000500890">
    <property type="component" value="Chromosome"/>
</dbReference>
<reference evidence="8 9" key="1">
    <citation type="submission" date="2020-03" db="EMBL/GenBank/DDBJ databases">
        <title>Vagococcus sp. nov., isolated from beetles.</title>
        <authorList>
            <person name="Hyun D.-W."/>
            <person name="Bae J.-W."/>
        </authorList>
    </citation>
    <scope>NUCLEOTIDE SEQUENCE [LARGE SCALE GENOMIC DNA]</scope>
    <source>
        <strain evidence="8 9">HDW17A</strain>
    </source>
</reference>
<dbReference type="PANTHER" id="PTHR34382">
    <property type="entry name" value="PTS SYSTEM N,N'-DIACETYLCHITOBIOSE-SPECIFIC EIIA COMPONENT"/>
    <property type="match status" value="1"/>
</dbReference>
<keyword evidence="6" id="KW-0479">Metal-binding</keyword>
<dbReference type="AlphaFoldDB" id="A0A6G8API4"/>
<feature type="modified residue" description="Phosphohistidine; by HPr" evidence="7">
    <location>
        <position position="79"/>
    </location>
</feature>
<evidence type="ECO:0000256" key="3">
    <source>
        <dbReference type="ARBA" id="ARBA00022679"/>
    </source>
</evidence>
<dbReference type="CDD" id="cd00215">
    <property type="entry name" value="PTS_IIA_lac"/>
    <property type="match status" value="1"/>
</dbReference>
<dbReference type="GO" id="GO:0016740">
    <property type="term" value="F:transferase activity"/>
    <property type="evidence" value="ECO:0007669"/>
    <property type="project" value="UniProtKB-KW"/>
</dbReference>
<keyword evidence="1" id="KW-0813">Transport</keyword>
<dbReference type="PROSITE" id="PS51095">
    <property type="entry name" value="PTS_EIIA_TYPE_3"/>
    <property type="match status" value="1"/>
</dbReference>
<dbReference type="KEGG" id="vah:G7081_07000"/>
<dbReference type="EMBL" id="CP049886">
    <property type="protein sequence ID" value="QIL46833.1"/>
    <property type="molecule type" value="Genomic_DNA"/>
</dbReference>
<evidence type="ECO:0000256" key="2">
    <source>
        <dbReference type="ARBA" id="ARBA00022597"/>
    </source>
</evidence>
<dbReference type="SUPFAM" id="SSF46973">
    <property type="entry name" value="Enzyme IIa from lactose specific PTS, IIa-lac"/>
    <property type="match status" value="1"/>
</dbReference>
<gene>
    <name evidence="8" type="ORF">G7081_07000</name>
</gene>
<evidence type="ECO:0000256" key="5">
    <source>
        <dbReference type="PIRSR" id="PIRSR000699-1"/>
    </source>
</evidence>
<evidence type="ECO:0000313" key="9">
    <source>
        <dbReference type="Proteomes" id="UP000500890"/>
    </source>
</evidence>
<evidence type="ECO:0000313" key="8">
    <source>
        <dbReference type="EMBL" id="QIL46833.1"/>
    </source>
</evidence>
<evidence type="ECO:0000256" key="4">
    <source>
        <dbReference type="ARBA" id="ARBA00022683"/>
    </source>
</evidence>
<dbReference type="PIRSF" id="PIRSF000699">
    <property type="entry name" value="PTS_IILac_III"/>
    <property type="match status" value="1"/>
</dbReference>
<feature type="binding site" evidence="6">
    <location>
        <position position="82"/>
    </location>
    <ligand>
        <name>Mg(2+)</name>
        <dbReference type="ChEBI" id="CHEBI:18420"/>
        <note>ligand shared between all trimeric partners</note>
    </ligand>
</feature>
<dbReference type="Gene3D" id="1.20.58.80">
    <property type="entry name" value="Phosphotransferase system, lactose/cellobiose-type IIA subunit"/>
    <property type="match status" value="1"/>
</dbReference>
<keyword evidence="4" id="KW-0598">Phosphotransferase system</keyword>
<proteinExistence type="predicted"/>
<comment type="cofactor">
    <cofactor evidence="6">
        <name>Mg(2+)</name>
        <dbReference type="ChEBI" id="CHEBI:18420"/>
    </cofactor>
    <text evidence="6">Binds 1 Mg(2+) ion per trimer.</text>
</comment>
<protein>
    <submittedName>
        <fullName evidence="8">PTS lactose/cellobiose transporter subunit IIA</fullName>
    </submittedName>
</protein>
<dbReference type="InterPro" id="IPR036542">
    <property type="entry name" value="PTS_IIA_lac/cel_sf"/>
</dbReference>
<feature type="active site" description="Tele-phosphohistidine intermediate" evidence="5">
    <location>
        <position position="79"/>
    </location>
</feature>
<sequence>MVENSTSERFAMKLIANSGDGRSYAFGALKRVKNRQFEEADELMEKSNEAIDVAHNTQTELLIKEASGEEQDISLLMIHAQDHFMTSLLANELIKEIILLYRDRQN</sequence>
<keyword evidence="3" id="KW-0808">Transferase</keyword>
<keyword evidence="2" id="KW-0762">Sugar transport</keyword>
<evidence type="ECO:0000256" key="7">
    <source>
        <dbReference type="PROSITE-ProRule" id="PRU00418"/>
    </source>
</evidence>